<dbReference type="PANTHER" id="PTHR45943:SF2">
    <property type="entry name" value="RING-TYPE DOMAIN-CONTAINING PROTEIN"/>
    <property type="match status" value="1"/>
</dbReference>
<dbReference type="InterPro" id="IPR017907">
    <property type="entry name" value="Znf_RING_CS"/>
</dbReference>
<dbReference type="SMART" id="SM00647">
    <property type="entry name" value="IBR"/>
    <property type="match status" value="1"/>
</dbReference>
<name>A0ABR2H380_9EUKA</name>
<dbReference type="SMART" id="SM00184">
    <property type="entry name" value="RING"/>
    <property type="match status" value="2"/>
</dbReference>
<evidence type="ECO:0000256" key="4">
    <source>
        <dbReference type="ARBA" id="ARBA00022833"/>
    </source>
</evidence>
<evidence type="ECO:0000313" key="7">
    <source>
        <dbReference type="EMBL" id="KAK8840047.1"/>
    </source>
</evidence>
<accession>A0ABR2H380</accession>
<evidence type="ECO:0000256" key="2">
    <source>
        <dbReference type="ARBA" id="ARBA00022771"/>
    </source>
</evidence>
<dbReference type="PROSITE" id="PS00518">
    <property type="entry name" value="ZF_RING_1"/>
    <property type="match status" value="1"/>
</dbReference>
<dbReference type="Gene3D" id="3.30.40.10">
    <property type="entry name" value="Zinc/RING finger domain, C3HC4 (zinc finger)"/>
    <property type="match status" value="1"/>
</dbReference>
<evidence type="ECO:0000256" key="3">
    <source>
        <dbReference type="ARBA" id="ARBA00022786"/>
    </source>
</evidence>
<dbReference type="PANTHER" id="PTHR45943">
    <property type="entry name" value="E3 UBIQUITIN-PROTEIN LIGASE MYCBP2"/>
    <property type="match status" value="1"/>
</dbReference>
<feature type="domain" description="IBR" evidence="6">
    <location>
        <begin position="60"/>
        <end position="143"/>
    </location>
</feature>
<evidence type="ECO:0000259" key="6">
    <source>
        <dbReference type="SMART" id="SM00647"/>
    </source>
</evidence>
<dbReference type="EMBL" id="JAPFFF010000048">
    <property type="protein sequence ID" value="KAK8840047.1"/>
    <property type="molecule type" value="Genomic_DNA"/>
</dbReference>
<protein>
    <submittedName>
        <fullName evidence="7">Regulation of axon guidance</fullName>
    </submittedName>
</protein>
<gene>
    <name evidence="7" type="ORF">M9Y10_030980</name>
</gene>
<keyword evidence="4" id="KW-0862">Zinc</keyword>
<keyword evidence="3" id="KW-0833">Ubl conjugation pathway</keyword>
<keyword evidence="1" id="KW-0479">Metal-binding</keyword>
<comment type="caution">
    <text evidence="7">The sequence shown here is derived from an EMBL/GenBank/DDBJ whole genome shotgun (WGS) entry which is preliminary data.</text>
</comment>
<dbReference type="InterPro" id="IPR013083">
    <property type="entry name" value="Znf_RING/FYVE/PHD"/>
</dbReference>
<dbReference type="InterPro" id="IPR002867">
    <property type="entry name" value="IBR_dom"/>
</dbReference>
<evidence type="ECO:0000256" key="1">
    <source>
        <dbReference type="ARBA" id="ARBA00022723"/>
    </source>
</evidence>
<keyword evidence="2" id="KW-0863">Zinc-finger</keyword>
<dbReference type="Proteomes" id="UP001470230">
    <property type="component" value="Unassembled WGS sequence"/>
</dbReference>
<feature type="domain" description="RING-type" evidence="5">
    <location>
        <begin position="4"/>
        <end position="42"/>
    </location>
</feature>
<feature type="domain" description="RING-type" evidence="5">
    <location>
        <begin position="221"/>
        <end position="265"/>
    </location>
</feature>
<dbReference type="SUPFAM" id="SSF57850">
    <property type="entry name" value="RING/U-box"/>
    <property type="match status" value="1"/>
</dbReference>
<dbReference type="InterPro" id="IPR001841">
    <property type="entry name" value="Znf_RING"/>
</dbReference>
<evidence type="ECO:0000259" key="5">
    <source>
        <dbReference type="SMART" id="SM00184"/>
    </source>
</evidence>
<evidence type="ECO:0000313" key="8">
    <source>
        <dbReference type="Proteomes" id="UP001470230"/>
    </source>
</evidence>
<keyword evidence="8" id="KW-1185">Reference proteome</keyword>
<reference evidence="7 8" key="1">
    <citation type="submission" date="2024-04" db="EMBL/GenBank/DDBJ databases">
        <title>Tritrichomonas musculus Genome.</title>
        <authorList>
            <person name="Alves-Ferreira E."/>
            <person name="Grigg M."/>
            <person name="Lorenzi H."/>
            <person name="Galac M."/>
        </authorList>
    </citation>
    <scope>NUCLEOTIDE SEQUENCE [LARGE SCALE GENOMIC DNA]</scope>
    <source>
        <strain evidence="7 8">EAF2021</strain>
    </source>
</reference>
<sequence length="464" mass="53131">MPKKENLVHLGCDHTFCSRCIQRLIEIQYQNESNIYLHCPICSFQLGDNDIAQIDPKYVAIFDDRFKKSIIGESSETIVYCPSCHEGFLYEPGQAAYITSDSEGGKARPEALECLRLYRASCTCGKDFCANCGAVPYHQGFTCEENKLLAENIICRFCRKNPAVGGRGLDACRRVCWDDECKRQLEGSCMHVCECGHACCGLRDEREHFGCPICHPELDQCAFCNDECSLSPSVRMRCGHPAHKGCLQFTYQSLAEHGKIDLPKCNYMYGQCGEIPYHECVRDAAQKWIDVAKKIEGITVIKMKEESIEDEKEHVNNPDCQEFYKQPLRYAKHLFEFYFCDACHEPYYGGHENCQQILNNNNNNAAGEYRCLRCRREFLHDKCCRKHGEKEMTFKCFFCCNESLYCCGGTTYYCKRCHDVGIPSPLPQCDGKCAFAPHPPNGQRTICGFCMRCEYEKEQELNKK</sequence>
<proteinExistence type="predicted"/>
<organism evidence="7 8">
    <name type="scientific">Tritrichomonas musculus</name>
    <dbReference type="NCBI Taxonomy" id="1915356"/>
    <lineage>
        <taxon>Eukaryota</taxon>
        <taxon>Metamonada</taxon>
        <taxon>Parabasalia</taxon>
        <taxon>Tritrichomonadida</taxon>
        <taxon>Tritrichomonadidae</taxon>
        <taxon>Tritrichomonas</taxon>
    </lineage>
</organism>